<dbReference type="OrthoDB" id="10062131at2759"/>
<keyword evidence="12" id="KW-1185">Reference proteome</keyword>
<dbReference type="InterPro" id="IPR045255">
    <property type="entry name" value="RanBP1-like"/>
</dbReference>
<reference evidence="13" key="1">
    <citation type="submission" date="2025-08" db="UniProtKB">
        <authorList>
            <consortium name="RefSeq"/>
        </authorList>
    </citation>
    <scope>IDENTIFICATION</scope>
</reference>
<organism evidence="12 13">
    <name type="scientific">Dinoponera quadriceps</name>
    <name type="common">South American ant</name>
    <dbReference type="NCBI Taxonomy" id="609295"/>
    <lineage>
        <taxon>Eukaryota</taxon>
        <taxon>Metazoa</taxon>
        <taxon>Ecdysozoa</taxon>
        <taxon>Arthropoda</taxon>
        <taxon>Hexapoda</taxon>
        <taxon>Insecta</taxon>
        <taxon>Pterygota</taxon>
        <taxon>Neoptera</taxon>
        <taxon>Endopterygota</taxon>
        <taxon>Hymenoptera</taxon>
        <taxon>Apocrita</taxon>
        <taxon>Aculeata</taxon>
        <taxon>Formicoidea</taxon>
        <taxon>Formicidae</taxon>
        <taxon>Ponerinae</taxon>
        <taxon>Ponerini</taxon>
        <taxon>Dinoponera</taxon>
    </lineage>
</organism>
<keyword evidence="6" id="KW-0007">Acetylation</keyword>
<dbReference type="PROSITE" id="PS50196">
    <property type="entry name" value="RANBD1"/>
    <property type="match status" value="1"/>
</dbReference>
<dbReference type="PANTHER" id="PTHR23138">
    <property type="entry name" value="RAN BINDING PROTEIN"/>
    <property type="match status" value="1"/>
</dbReference>
<keyword evidence="3" id="KW-0677">Repeat</keyword>
<evidence type="ECO:0000256" key="9">
    <source>
        <dbReference type="ARBA" id="ARBA00023242"/>
    </source>
</evidence>
<dbReference type="GO" id="GO:0051028">
    <property type="term" value="P:mRNA transport"/>
    <property type="evidence" value="ECO:0007669"/>
    <property type="project" value="UniProtKB-KW"/>
</dbReference>
<name>A0A6P3X8F7_DINQU</name>
<dbReference type="InterPro" id="IPR011993">
    <property type="entry name" value="PH-like_dom_sf"/>
</dbReference>
<keyword evidence="5" id="KW-0653">Protein transport</keyword>
<keyword evidence="2" id="KW-0813">Transport</keyword>
<dbReference type="CTD" id="10762"/>
<dbReference type="Gene3D" id="2.30.29.30">
    <property type="entry name" value="Pleckstrin-homology domain (PH domain)/Phosphotyrosine-binding domain (PTB)"/>
    <property type="match status" value="1"/>
</dbReference>
<sequence>MRSNNPCTVRFVTEMAGKRTATTELNHDNWNEEQEPEEAGTFARATTDVLRKRVLKTARRGNRGLLPEFQEGSLKSAFENFTGFSTASAKNAPFSFLAGVSTSPSAIVNTTSITTTVNTSRSIASNGAAKATESDASKTDETAKMAQMTQSGKQVSAEQATEKAEKNSSDYYTSLKGLNESVAQWINSHVDSNPFCILTPIFKDYERYLNEIVSKEESVKAQTASHPAEHATKAAPSDNKKDENAEKKKADGSLFSGNNNNANASTPKPPPPSVAAEWKPEKSVFSNIPPAKSIFGNTEQKTESPRATNTKSLFGSTDAATAAETRRPPIFGNLESNTPGKSIFSNVNTENNPFLQKPPPVAPSDSKAEEEQAKADAKPAAAPPTFPSSTFSFGQSSAASNAATAGFSFGSGKAFTFAACPVKPQEQEEKTDNDNNEEDDEEPPKPEFKPVTEEGAIYEQRCKVFVKKDGSFSDRGIGMLFLKPTPNGKTQLIVRAETALGNLLLNTLLTQSIPIKRMNKNTIMLVCLPIPDSSPPPVPVLLRVKTSETADTLFETLDKHTK</sequence>
<comment type="subcellular location">
    <subcellularLocation>
        <location evidence="1">Nucleus</location>
        <location evidence="1">Nuclear pore complex</location>
    </subcellularLocation>
</comment>
<feature type="compositionally biased region" description="Basic and acidic residues" evidence="10">
    <location>
        <begin position="227"/>
        <end position="251"/>
    </location>
</feature>
<evidence type="ECO:0000313" key="12">
    <source>
        <dbReference type="Proteomes" id="UP000515204"/>
    </source>
</evidence>
<dbReference type="SMART" id="SM00160">
    <property type="entry name" value="RanBD"/>
    <property type="match status" value="1"/>
</dbReference>
<evidence type="ECO:0000256" key="6">
    <source>
        <dbReference type="ARBA" id="ARBA00022990"/>
    </source>
</evidence>
<evidence type="ECO:0000256" key="10">
    <source>
        <dbReference type="SAM" id="MobiDB-lite"/>
    </source>
</evidence>
<proteinExistence type="predicted"/>
<dbReference type="Pfam" id="PF00638">
    <property type="entry name" value="Ran_BP1"/>
    <property type="match status" value="1"/>
</dbReference>
<evidence type="ECO:0000313" key="13">
    <source>
        <dbReference type="RefSeq" id="XP_014474540.1"/>
    </source>
</evidence>
<dbReference type="InterPro" id="IPR015007">
    <property type="entry name" value="NUP2/50/61"/>
</dbReference>
<dbReference type="GO" id="GO:0006606">
    <property type="term" value="P:protein import into nucleus"/>
    <property type="evidence" value="ECO:0007669"/>
    <property type="project" value="TreeGrafter"/>
</dbReference>
<feature type="region of interest" description="Disordered" evidence="10">
    <location>
        <begin position="423"/>
        <end position="451"/>
    </location>
</feature>
<dbReference type="GO" id="GO:0005643">
    <property type="term" value="C:nuclear pore"/>
    <property type="evidence" value="ECO:0007669"/>
    <property type="project" value="UniProtKB-SubCell"/>
</dbReference>
<feature type="compositionally biased region" description="Polar residues" evidence="10">
    <location>
        <begin position="334"/>
        <end position="354"/>
    </location>
</feature>
<feature type="compositionally biased region" description="Polar residues" evidence="10">
    <location>
        <begin position="295"/>
        <end position="319"/>
    </location>
</feature>
<accession>A0A6P3X8F7</accession>
<feature type="domain" description="RanBD1" evidence="11">
    <location>
        <begin position="421"/>
        <end position="562"/>
    </location>
</feature>
<evidence type="ECO:0000256" key="8">
    <source>
        <dbReference type="ARBA" id="ARBA00023132"/>
    </source>
</evidence>
<dbReference type="RefSeq" id="XP_014474540.1">
    <property type="nucleotide sequence ID" value="XM_014619054.1"/>
</dbReference>
<protein>
    <submittedName>
        <fullName evidence="13">Nuclear pore complex protein Nup50 isoform X1</fullName>
    </submittedName>
</protein>
<feature type="compositionally biased region" description="Basic and acidic residues" evidence="10">
    <location>
        <begin position="366"/>
        <end position="377"/>
    </location>
</feature>
<dbReference type="Proteomes" id="UP000515204">
    <property type="component" value="Unplaced"/>
</dbReference>
<evidence type="ECO:0000256" key="3">
    <source>
        <dbReference type="ARBA" id="ARBA00022737"/>
    </source>
</evidence>
<dbReference type="Pfam" id="PF08911">
    <property type="entry name" value="NUP50"/>
    <property type="match status" value="1"/>
</dbReference>
<dbReference type="KEGG" id="dqu:106744365"/>
<keyword evidence="4" id="KW-0509">mRNA transport</keyword>
<keyword evidence="8" id="KW-0906">Nuclear pore complex</keyword>
<dbReference type="CDD" id="cd13170">
    <property type="entry name" value="RanBD_NUP50"/>
    <property type="match status" value="1"/>
</dbReference>
<feature type="compositionally biased region" description="Polar residues" evidence="10">
    <location>
        <begin position="148"/>
        <end position="159"/>
    </location>
</feature>
<evidence type="ECO:0000256" key="7">
    <source>
        <dbReference type="ARBA" id="ARBA00023010"/>
    </source>
</evidence>
<feature type="region of interest" description="Disordered" evidence="10">
    <location>
        <begin position="148"/>
        <end position="168"/>
    </location>
</feature>
<keyword evidence="9" id="KW-0539">Nucleus</keyword>
<dbReference type="GeneID" id="106744365"/>
<feature type="region of interest" description="Disordered" evidence="10">
    <location>
        <begin position="220"/>
        <end position="395"/>
    </location>
</feature>
<evidence type="ECO:0000256" key="5">
    <source>
        <dbReference type="ARBA" id="ARBA00022927"/>
    </source>
</evidence>
<keyword evidence="7" id="KW-0811">Translocation</keyword>
<gene>
    <name evidence="13" type="primary">LOC106744365</name>
</gene>
<evidence type="ECO:0000256" key="4">
    <source>
        <dbReference type="ARBA" id="ARBA00022816"/>
    </source>
</evidence>
<evidence type="ECO:0000256" key="1">
    <source>
        <dbReference type="ARBA" id="ARBA00004567"/>
    </source>
</evidence>
<evidence type="ECO:0000259" key="11">
    <source>
        <dbReference type="PROSITE" id="PS50196"/>
    </source>
</evidence>
<dbReference type="AlphaFoldDB" id="A0A6P3X8F7"/>
<feature type="compositionally biased region" description="Polar residues" evidence="10">
    <location>
        <begin position="255"/>
        <end position="266"/>
    </location>
</feature>
<evidence type="ECO:0000256" key="2">
    <source>
        <dbReference type="ARBA" id="ARBA00022448"/>
    </source>
</evidence>
<dbReference type="PANTHER" id="PTHR23138:SF141">
    <property type="entry name" value="NUCLEAR PORE COMPLEX PROTEIN NUP50"/>
    <property type="match status" value="1"/>
</dbReference>
<dbReference type="SUPFAM" id="SSF50729">
    <property type="entry name" value="PH domain-like"/>
    <property type="match status" value="1"/>
</dbReference>
<dbReference type="InterPro" id="IPR000156">
    <property type="entry name" value="Ran_bind_dom"/>
</dbReference>